<gene>
    <name evidence="2" type="ORF">FIM1_1544</name>
</gene>
<feature type="compositionally biased region" description="Polar residues" evidence="1">
    <location>
        <begin position="14"/>
        <end position="26"/>
    </location>
</feature>
<proteinExistence type="predicted"/>
<sequence length="215" mass="24201">MKVILENGKYANVAPNSNNTQTTSSMERNDEAIVENKSTSSKKNSSVSNNAKNKLMLVMQDYKDGQITRKREYYSEGKSNEPIIILNKVGNDKYIKDSENISAIKSARVTSSEVSKPTTLKHNSRKLVFKSFLYPNVKPANSQSRNTYMKGLDGRGGSNKKSKIFKTLKYVDRSLLVNDQSNVKPTFKITRPPILEQKRPDQASLMGLFPSKLNK</sequence>
<evidence type="ECO:0000313" key="3">
    <source>
        <dbReference type="Proteomes" id="UP000422736"/>
    </source>
</evidence>
<keyword evidence="3" id="KW-1185">Reference proteome</keyword>
<evidence type="ECO:0000256" key="1">
    <source>
        <dbReference type="SAM" id="MobiDB-lite"/>
    </source>
</evidence>
<organism evidence="2 3">
    <name type="scientific">Kluyveromyces marxianus</name>
    <name type="common">Yeast</name>
    <name type="synonym">Candida kefyr</name>
    <dbReference type="NCBI Taxonomy" id="4911"/>
    <lineage>
        <taxon>Eukaryota</taxon>
        <taxon>Fungi</taxon>
        <taxon>Dikarya</taxon>
        <taxon>Ascomycota</taxon>
        <taxon>Saccharomycotina</taxon>
        <taxon>Saccharomycetes</taxon>
        <taxon>Saccharomycetales</taxon>
        <taxon>Saccharomycetaceae</taxon>
        <taxon>Kluyveromyces</taxon>
    </lineage>
</organism>
<feature type="region of interest" description="Disordered" evidence="1">
    <location>
        <begin position="1"/>
        <end position="51"/>
    </location>
</feature>
<accession>A0ABX6ESN6</accession>
<dbReference type="Proteomes" id="UP000422736">
    <property type="component" value="Chromosome 2"/>
</dbReference>
<name>A0ABX6ESN6_KLUMA</name>
<evidence type="ECO:0000313" key="2">
    <source>
        <dbReference type="EMBL" id="QGN14871.1"/>
    </source>
</evidence>
<protein>
    <submittedName>
        <fullName evidence="2">Uncharacterized protein</fullName>
    </submittedName>
</protein>
<feature type="compositionally biased region" description="Low complexity" evidence="1">
    <location>
        <begin position="36"/>
        <end position="51"/>
    </location>
</feature>
<reference evidence="2 3" key="1">
    <citation type="submission" date="2016-03" db="EMBL/GenBank/DDBJ databases">
        <title>How can Kluyveromyces marxianus grow so fast - potential evolutionary course in Saccharomyces Complex revealed by comparative genomics.</title>
        <authorList>
            <person name="Mo W."/>
            <person name="Lu W."/>
            <person name="Yang X."/>
            <person name="Qi J."/>
            <person name="Lv H."/>
        </authorList>
    </citation>
    <scope>NUCLEOTIDE SEQUENCE [LARGE SCALE GENOMIC DNA]</scope>
    <source>
        <strain evidence="2 3">FIM1</strain>
    </source>
</reference>
<dbReference type="EMBL" id="CP015055">
    <property type="protein sequence ID" value="QGN14871.1"/>
    <property type="molecule type" value="Genomic_DNA"/>
</dbReference>